<reference evidence="2 3" key="1">
    <citation type="submission" date="2018-11" db="EMBL/GenBank/DDBJ databases">
        <title>Vibrio LJC006 sp. nov., isolated from seawater during the bloom of the enteromorpha.</title>
        <authorList>
            <person name="Liang J."/>
        </authorList>
    </citation>
    <scope>NUCLEOTIDE SEQUENCE [LARGE SCALE GENOMIC DNA]</scope>
    <source>
        <strain evidence="2 3">LJC006</strain>
    </source>
</reference>
<name>A0A3N9TAX2_9VIBR</name>
<evidence type="ECO:0000313" key="2">
    <source>
        <dbReference type="EMBL" id="RQW61291.1"/>
    </source>
</evidence>
<dbReference type="PANTHER" id="PTHR42785:SF1">
    <property type="entry name" value="DNA TOPOISOMERASE"/>
    <property type="match status" value="1"/>
</dbReference>
<dbReference type="InterPro" id="IPR013498">
    <property type="entry name" value="Topo_IA_Znf"/>
</dbReference>
<accession>A0A3N9TAX2</accession>
<keyword evidence="2" id="KW-0413">Isomerase</keyword>
<dbReference type="SUPFAM" id="SSF57783">
    <property type="entry name" value="Zinc beta-ribbon"/>
    <property type="match status" value="3"/>
</dbReference>
<feature type="domain" description="DNA topoisomerase type IA zn finger" evidence="1">
    <location>
        <begin position="117"/>
        <end position="152"/>
    </location>
</feature>
<dbReference type="PANTHER" id="PTHR42785">
    <property type="entry name" value="DNA TOPOISOMERASE, TYPE IA, CORE"/>
    <property type="match status" value="1"/>
</dbReference>
<feature type="domain" description="DNA topoisomerase type IA zn finger" evidence="1">
    <location>
        <begin position="23"/>
        <end position="59"/>
    </location>
</feature>
<protein>
    <submittedName>
        <fullName evidence="2">DNA topoisomerase</fullName>
    </submittedName>
</protein>
<sequence>MSKKQIDKTLFSAHEHALDTRSDCPKCGGKLEMRYGKRGAFLGCINYPSCDFMQPLHQNDGHIIKQLGVACPECGNELVLRQGKYGMFIGCSHYPECHHIEPLESKEEKSSNQESHVCPECGKGHLVERKSRFGKQFWACDQYPKCKFALNFMPKTGQCELCGFPLLYEKKLASGTKVVCANRKCGHVQEVEQDLDDKE</sequence>
<evidence type="ECO:0000313" key="3">
    <source>
        <dbReference type="Proteomes" id="UP000281112"/>
    </source>
</evidence>
<dbReference type="Pfam" id="PF01396">
    <property type="entry name" value="Zn_ribbon_Top1"/>
    <property type="match status" value="3"/>
</dbReference>
<dbReference type="OrthoDB" id="6412825at2"/>
<feature type="domain" description="DNA topoisomerase type IA zn finger" evidence="1">
    <location>
        <begin position="69"/>
        <end position="105"/>
    </location>
</feature>
<dbReference type="Proteomes" id="UP000281112">
    <property type="component" value="Unassembled WGS sequence"/>
</dbReference>
<dbReference type="InterPro" id="IPR000380">
    <property type="entry name" value="Topo_IA"/>
</dbReference>
<dbReference type="RefSeq" id="WP_124939069.1">
    <property type="nucleotide sequence ID" value="NZ_RJVQ01000014.1"/>
</dbReference>
<gene>
    <name evidence="2" type="ORF">EES38_20450</name>
</gene>
<comment type="caution">
    <text evidence="2">The sequence shown here is derived from an EMBL/GenBank/DDBJ whole genome shotgun (WGS) entry which is preliminary data.</text>
</comment>
<dbReference type="EMBL" id="RJVQ01000014">
    <property type="protein sequence ID" value="RQW61291.1"/>
    <property type="molecule type" value="Genomic_DNA"/>
</dbReference>
<dbReference type="Gene3D" id="3.30.65.10">
    <property type="entry name" value="Bacterial Topoisomerase I, domain 1"/>
    <property type="match status" value="2"/>
</dbReference>
<dbReference type="AlphaFoldDB" id="A0A3N9TAX2"/>
<organism evidence="2 3">
    <name type="scientific">Vibrio viridaestus</name>
    <dbReference type="NCBI Taxonomy" id="2487322"/>
    <lineage>
        <taxon>Bacteria</taxon>
        <taxon>Pseudomonadati</taxon>
        <taxon>Pseudomonadota</taxon>
        <taxon>Gammaproteobacteria</taxon>
        <taxon>Vibrionales</taxon>
        <taxon>Vibrionaceae</taxon>
        <taxon>Vibrio</taxon>
    </lineage>
</organism>
<proteinExistence type="predicted"/>
<evidence type="ECO:0000259" key="1">
    <source>
        <dbReference type="Pfam" id="PF01396"/>
    </source>
</evidence>
<dbReference type="GO" id="GO:0006265">
    <property type="term" value="P:DNA topological change"/>
    <property type="evidence" value="ECO:0007669"/>
    <property type="project" value="InterPro"/>
</dbReference>
<dbReference type="GO" id="GO:0005694">
    <property type="term" value="C:chromosome"/>
    <property type="evidence" value="ECO:0007669"/>
    <property type="project" value="InterPro"/>
</dbReference>
<keyword evidence="3" id="KW-1185">Reference proteome</keyword>
<dbReference type="GO" id="GO:0003917">
    <property type="term" value="F:DNA topoisomerase type I (single strand cut, ATP-independent) activity"/>
    <property type="evidence" value="ECO:0007669"/>
    <property type="project" value="InterPro"/>
</dbReference>
<dbReference type="GO" id="GO:0003677">
    <property type="term" value="F:DNA binding"/>
    <property type="evidence" value="ECO:0007669"/>
    <property type="project" value="InterPro"/>
</dbReference>